<feature type="domain" description="FtsK gamma" evidence="2">
    <location>
        <begin position="5"/>
        <end position="61"/>
    </location>
</feature>
<dbReference type="OrthoDB" id="74312at2"/>
<proteinExistence type="predicted"/>
<dbReference type="STRING" id="1873482.Xedl_03765"/>
<evidence type="ECO:0000259" key="2">
    <source>
        <dbReference type="SMART" id="SM00843"/>
    </source>
</evidence>
<accession>A0A1Q5TFM5</accession>
<dbReference type="Gene3D" id="1.10.10.10">
    <property type="entry name" value="Winged helix-like DNA-binding domain superfamily/Winged helix DNA-binding domain"/>
    <property type="match status" value="1"/>
</dbReference>
<dbReference type="SMART" id="SM00843">
    <property type="entry name" value="Ftsk_gamma"/>
    <property type="match status" value="1"/>
</dbReference>
<protein>
    <submittedName>
        <fullName evidence="3">Cell division protein FtsK</fullName>
    </submittedName>
</protein>
<keyword evidence="1" id="KW-1133">Transmembrane helix</keyword>
<organism evidence="3 4">
    <name type="scientific">Xenorhabdus eapokensis</name>
    <dbReference type="NCBI Taxonomy" id="1873482"/>
    <lineage>
        <taxon>Bacteria</taxon>
        <taxon>Pseudomonadati</taxon>
        <taxon>Pseudomonadota</taxon>
        <taxon>Gammaproteobacteria</taxon>
        <taxon>Enterobacterales</taxon>
        <taxon>Morganellaceae</taxon>
        <taxon>Xenorhabdus</taxon>
    </lineage>
</organism>
<keyword evidence="1" id="KW-0812">Transmembrane</keyword>
<evidence type="ECO:0000256" key="1">
    <source>
        <dbReference type="SAM" id="Phobius"/>
    </source>
</evidence>
<evidence type="ECO:0000313" key="3">
    <source>
        <dbReference type="EMBL" id="OKO99037.1"/>
    </source>
</evidence>
<sequence>MNSTNEELDPLFDDVVDFVMTKEYTSTNEIKEYFSIGYNRAALLLQQMEEMEIVAWECSGETSQYKIINPLTQKITKQKKKEPNPRVFNTKQSDSGTLGEWLMAGIGFIIVIFVFIVVVFVFVSCSNRSPAPEVDYCSDDKTAYSYAKKFISSHLKAPSTAKFASYYDVKSTQPEKCKFNFIGYVDAQNSFGAMIRTPFEAIVRYDQNKDAYYLERLDM</sequence>
<dbReference type="Pfam" id="PF09397">
    <property type="entry name" value="FtsK_gamma"/>
    <property type="match status" value="1"/>
</dbReference>
<gene>
    <name evidence="3" type="ORF">Xedl_03765</name>
</gene>
<dbReference type="GO" id="GO:0051301">
    <property type="term" value="P:cell division"/>
    <property type="evidence" value="ECO:0007669"/>
    <property type="project" value="UniProtKB-KW"/>
</dbReference>
<dbReference type="RefSeq" id="WP_074025255.1">
    <property type="nucleotide sequence ID" value="NZ_CAWNAG010000176.1"/>
</dbReference>
<dbReference type="InterPro" id="IPR036390">
    <property type="entry name" value="WH_DNA-bd_sf"/>
</dbReference>
<comment type="caution">
    <text evidence="3">The sequence shown here is derived from an EMBL/GenBank/DDBJ whole genome shotgun (WGS) entry which is preliminary data.</text>
</comment>
<keyword evidence="3" id="KW-0131">Cell cycle</keyword>
<dbReference type="SUPFAM" id="SSF46785">
    <property type="entry name" value="Winged helix' DNA-binding domain"/>
    <property type="match status" value="1"/>
</dbReference>
<feature type="transmembrane region" description="Helical" evidence="1">
    <location>
        <begin position="101"/>
        <end position="123"/>
    </location>
</feature>
<dbReference type="InterPro" id="IPR018541">
    <property type="entry name" value="Ftsk_gamma"/>
</dbReference>
<keyword evidence="1" id="KW-0472">Membrane</keyword>
<dbReference type="InterPro" id="IPR036388">
    <property type="entry name" value="WH-like_DNA-bd_sf"/>
</dbReference>
<keyword evidence="3" id="KW-0132">Cell division</keyword>
<dbReference type="Proteomes" id="UP000186268">
    <property type="component" value="Unassembled WGS sequence"/>
</dbReference>
<name>A0A1Q5TFM5_9GAMM</name>
<evidence type="ECO:0000313" key="4">
    <source>
        <dbReference type="Proteomes" id="UP000186268"/>
    </source>
</evidence>
<reference evidence="3 4" key="1">
    <citation type="submission" date="2016-09" db="EMBL/GenBank/DDBJ databases">
        <title>Xenorhabdus thuongxuanensis sp. nov. and Xenorhabdus eapokensis sp. nov., isolated from Steinernema species.</title>
        <authorList>
            <person name="Kaempfer P."/>
            <person name="Tobias N.J."/>
            <person name="Phan Ke L."/>
            <person name="Bode H.B."/>
            <person name="Glaeser S.P."/>
        </authorList>
    </citation>
    <scope>NUCLEOTIDE SEQUENCE [LARGE SCALE GENOMIC DNA]</scope>
    <source>
        <strain evidence="3 4">DL20</strain>
    </source>
</reference>
<dbReference type="AlphaFoldDB" id="A0A1Q5TFM5"/>
<dbReference type="EMBL" id="MKGQ01000066">
    <property type="protein sequence ID" value="OKO99037.1"/>
    <property type="molecule type" value="Genomic_DNA"/>
</dbReference>
<keyword evidence="4" id="KW-1185">Reference proteome</keyword>